<evidence type="ECO:0000259" key="1">
    <source>
        <dbReference type="Pfam" id="PF21880"/>
    </source>
</evidence>
<dbReference type="Pfam" id="PF21880">
    <property type="entry name" value="DUF6916"/>
    <property type="match status" value="1"/>
</dbReference>
<protein>
    <recommendedName>
        <fullName evidence="1">DUF6916 domain-containing protein</fullName>
    </recommendedName>
</protein>
<evidence type="ECO:0000313" key="3">
    <source>
        <dbReference type="Proteomes" id="UP000618591"/>
    </source>
</evidence>
<proteinExistence type="predicted"/>
<feature type="domain" description="DUF6916" evidence="1">
    <location>
        <begin position="8"/>
        <end position="97"/>
    </location>
</feature>
<reference evidence="3" key="1">
    <citation type="journal article" date="2019" name="Int. J. Syst. Evol. Microbiol.">
        <title>The Global Catalogue of Microorganisms (GCM) 10K type strain sequencing project: providing services to taxonomists for standard genome sequencing and annotation.</title>
        <authorList>
            <consortium name="The Broad Institute Genomics Platform"/>
            <consortium name="The Broad Institute Genome Sequencing Center for Infectious Disease"/>
            <person name="Wu L."/>
            <person name="Ma J."/>
        </authorList>
    </citation>
    <scope>NUCLEOTIDE SEQUENCE [LARGE SCALE GENOMIC DNA]</scope>
    <source>
        <strain evidence="3">CGMCC 1.10106</strain>
    </source>
</reference>
<dbReference type="InterPro" id="IPR054209">
    <property type="entry name" value="DUF6916"/>
</dbReference>
<keyword evidence="3" id="KW-1185">Reference proteome</keyword>
<sequence>MSLAGLVREDFAVHLGSVFTLLGEEGTTMPLTLVEAEPARGGGFAGRAPFALLFRSDVQHVVPQGLYRLEHPVMGLLEIGFGPVAQTEAGIEYEAVFN</sequence>
<accession>A0ABQ1H1T4</accession>
<evidence type="ECO:0000313" key="2">
    <source>
        <dbReference type="EMBL" id="GGA55861.1"/>
    </source>
</evidence>
<comment type="caution">
    <text evidence="2">The sequence shown here is derived from an EMBL/GenBank/DDBJ whole genome shotgun (WGS) entry which is preliminary data.</text>
</comment>
<gene>
    <name evidence="2" type="ORF">GCM10011395_27840</name>
</gene>
<dbReference type="RefSeq" id="WP_188448507.1">
    <property type="nucleotide sequence ID" value="NZ_BMDW01000019.1"/>
</dbReference>
<name>A0ABQ1H1T4_9SPHN</name>
<dbReference type="EMBL" id="BMDW01000019">
    <property type="protein sequence ID" value="GGA55861.1"/>
    <property type="molecule type" value="Genomic_DNA"/>
</dbReference>
<organism evidence="2 3">
    <name type="scientific">Sphingomonas psychrolutea</name>
    <dbReference type="NCBI Taxonomy" id="1259676"/>
    <lineage>
        <taxon>Bacteria</taxon>
        <taxon>Pseudomonadati</taxon>
        <taxon>Pseudomonadota</taxon>
        <taxon>Alphaproteobacteria</taxon>
        <taxon>Sphingomonadales</taxon>
        <taxon>Sphingomonadaceae</taxon>
        <taxon>Sphingomonas</taxon>
    </lineage>
</organism>
<dbReference type="Proteomes" id="UP000618591">
    <property type="component" value="Unassembled WGS sequence"/>
</dbReference>